<comment type="caution">
    <text evidence="2">The sequence shown here is derived from an EMBL/GenBank/DDBJ whole genome shotgun (WGS) entry which is preliminary data.</text>
</comment>
<dbReference type="EC" id="6.5.1.1" evidence="2"/>
<name>A0A9X4QVH1_9BACL</name>
<accession>A0A9X4QVH1</accession>
<dbReference type="Gene3D" id="3.90.920.10">
    <property type="entry name" value="DNA primase, PRIM domain"/>
    <property type="match status" value="1"/>
</dbReference>
<keyword evidence="2" id="KW-0436">Ligase</keyword>
<dbReference type="NCBIfam" id="TIGR02778">
    <property type="entry name" value="ligD_pol"/>
    <property type="match status" value="1"/>
</dbReference>
<feature type="domain" description="DNA ligase D polymerase" evidence="1">
    <location>
        <begin position="40"/>
        <end position="277"/>
    </location>
</feature>
<evidence type="ECO:0000313" key="2">
    <source>
        <dbReference type="EMBL" id="MDG0812609.1"/>
    </source>
</evidence>
<gene>
    <name evidence="2" type="primary">ligD</name>
    <name evidence="2" type="ORF">OMP40_27200</name>
</gene>
<protein>
    <submittedName>
        <fullName evidence="2">Non-homologous end-joining DNA ligase</fullName>
        <ecNumber evidence="2">6.5.1.1</ecNumber>
    </submittedName>
</protein>
<dbReference type="RefSeq" id="WP_277535999.1">
    <property type="nucleotide sequence ID" value="NZ_JAPDIA010000008.1"/>
</dbReference>
<dbReference type="Proteomes" id="UP001153404">
    <property type="component" value="Unassembled WGS sequence"/>
</dbReference>
<reference evidence="2" key="1">
    <citation type="submission" date="2022-10" db="EMBL/GenBank/DDBJ databases">
        <title>Comparative genomic analysis of Cohnella hashimotonis sp. nov., isolated from the International Space Station.</title>
        <authorList>
            <person name="Simpson A."/>
            <person name="Venkateswaran K."/>
        </authorList>
    </citation>
    <scope>NUCLEOTIDE SEQUENCE</scope>
    <source>
        <strain evidence="2">DSM 28161</strain>
    </source>
</reference>
<evidence type="ECO:0000313" key="3">
    <source>
        <dbReference type="Proteomes" id="UP001153404"/>
    </source>
</evidence>
<dbReference type="AlphaFoldDB" id="A0A9X4QVH1"/>
<dbReference type="PANTHER" id="PTHR42705">
    <property type="entry name" value="BIFUNCTIONAL NON-HOMOLOGOUS END JOINING PROTEIN LIGD"/>
    <property type="match status" value="1"/>
</dbReference>
<dbReference type="InterPro" id="IPR052171">
    <property type="entry name" value="NHEJ_LigD"/>
</dbReference>
<dbReference type="InterPro" id="IPR014145">
    <property type="entry name" value="LigD_pol_dom"/>
</dbReference>
<dbReference type="PANTHER" id="PTHR42705:SF2">
    <property type="entry name" value="BIFUNCTIONAL NON-HOMOLOGOUS END JOINING PROTEIN LIGD"/>
    <property type="match status" value="1"/>
</dbReference>
<dbReference type="EMBL" id="JAPDIA010000008">
    <property type="protein sequence ID" value="MDG0812609.1"/>
    <property type="molecule type" value="Genomic_DNA"/>
</dbReference>
<proteinExistence type="predicted"/>
<sequence>MSAAERYSIEVEGFQIEVTNPDKLMWPEAGIHKAMYLQKLVALSPYLLPYCKNRYMTAIRYPDGAGGKAFYQKNAPHPLPEFVRTAVKDQVRYIVADSLPTLLWMGNLAALEFHPSFEFVGGEEPAEWVLDIDPSESLRDRLMEAVSLIGEALDGMGIDSVPKTSGATGVQIVIPVRRGYSFDELRKAGAFVGRYLSEKYPELFTIERLIKNRKDRIYVDYVQHAAGKSLSAPYTPRGRPEATVSTPLTWEEVRKNVDPREFTLHTIEARLAAKGDLIAKTPQQSLEAILRFLK</sequence>
<dbReference type="GO" id="GO:0003910">
    <property type="term" value="F:DNA ligase (ATP) activity"/>
    <property type="evidence" value="ECO:0007669"/>
    <property type="project" value="UniProtKB-EC"/>
</dbReference>
<keyword evidence="3" id="KW-1185">Reference proteome</keyword>
<organism evidence="2 3">
    <name type="scientific">Cohnella rhizosphaerae</name>
    <dbReference type="NCBI Taxonomy" id="1457232"/>
    <lineage>
        <taxon>Bacteria</taxon>
        <taxon>Bacillati</taxon>
        <taxon>Bacillota</taxon>
        <taxon>Bacilli</taxon>
        <taxon>Bacillales</taxon>
        <taxon>Paenibacillaceae</taxon>
        <taxon>Cohnella</taxon>
    </lineage>
</organism>
<dbReference type="Pfam" id="PF21686">
    <property type="entry name" value="LigD_Prim-Pol"/>
    <property type="match status" value="1"/>
</dbReference>
<evidence type="ECO:0000259" key="1">
    <source>
        <dbReference type="Pfam" id="PF21686"/>
    </source>
</evidence>